<accession>C9DGB0</accession>
<feature type="compositionally biased region" description="Polar residues" evidence="1">
    <location>
        <begin position="24"/>
        <end position="33"/>
    </location>
</feature>
<organismHost>
    <name type="scientific">Delftia acidovorans</name>
    <name type="common">Pseudomonas acidovorans</name>
    <name type="synonym">Comamonas acidovorans</name>
    <dbReference type="NCBI Taxonomy" id="80866"/>
</organismHost>
<evidence type="ECO:0000313" key="3">
    <source>
        <dbReference type="Proteomes" id="UP000008986"/>
    </source>
</evidence>
<name>C9DGB0_BPW14</name>
<organism evidence="2 3">
    <name type="scientific">Delftia phage PhiW-14</name>
    <name type="common">Deftia acidovorans bacteriophage phiW-14</name>
    <dbReference type="NCBI Taxonomy" id="665032"/>
    <lineage>
        <taxon>Viruses</taxon>
        <taxon>Duplodnaviria</taxon>
        <taxon>Heunggongvirae</taxon>
        <taxon>Uroviricota</taxon>
        <taxon>Caudoviricetes</taxon>
        <taxon>Ionavirus</taxon>
        <taxon>Ionavirus W14</taxon>
    </lineage>
</organism>
<dbReference type="Proteomes" id="UP000008986">
    <property type="component" value="Segment"/>
</dbReference>
<dbReference type="RefSeq" id="YP_003358993.1">
    <property type="nucleotide sequence ID" value="NC_013697.1"/>
</dbReference>
<dbReference type="EMBL" id="GQ357915">
    <property type="protein sequence ID" value="ACV50161.1"/>
    <property type="molecule type" value="Genomic_DNA"/>
</dbReference>
<evidence type="ECO:0000256" key="1">
    <source>
        <dbReference type="SAM" id="MobiDB-lite"/>
    </source>
</evidence>
<keyword evidence="3" id="KW-1185">Reference proteome</keyword>
<proteinExistence type="predicted"/>
<sequence length="56" mass="6324">MSRTKRGSKGSGYDYGSPRPFNKGYSTSPSKDNTMVKRRVAKAERQQGKQQAKEEQ</sequence>
<reference evidence="3" key="1">
    <citation type="submission" date="2009-07" db="EMBL/GenBank/DDBJ databases">
        <authorList>
            <person name="Kropinski A.M."/>
            <person name="Villegas A."/>
            <person name="Lingohr E.J."/>
        </authorList>
    </citation>
    <scope>NUCLEOTIDE SEQUENCE [LARGE SCALE GENOMIC DNA]</scope>
</reference>
<feature type="region of interest" description="Disordered" evidence="1">
    <location>
        <begin position="1"/>
        <end position="56"/>
    </location>
</feature>
<evidence type="ECO:0000313" key="2">
    <source>
        <dbReference type="EMBL" id="ACV50161.1"/>
    </source>
</evidence>
<dbReference type="GeneID" id="8684087"/>
<dbReference type="KEGG" id="vg:8684087"/>
<protein>
    <submittedName>
        <fullName evidence="2">Uncharacterized protein</fullName>
    </submittedName>
</protein>
<gene>
    <name evidence="2" type="primary">139</name>
</gene>
<feature type="compositionally biased region" description="Basic and acidic residues" evidence="1">
    <location>
        <begin position="41"/>
        <end position="56"/>
    </location>
</feature>